<dbReference type="Gene3D" id="3.30.920.30">
    <property type="entry name" value="Hypothetical protein"/>
    <property type="match status" value="1"/>
</dbReference>
<feature type="transmembrane region" description="Helical" evidence="1">
    <location>
        <begin position="6"/>
        <end position="31"/>
    </location>
</feature>
<keyword evidence="1" id="KW-0812">Transmembrane</keyword>
<proteinExistence type="predicted"/>
<evidence type="ECO:0008006" key="4">
    <source>
        <dbReference type="Google" id="ProtNLM"/>
    </source>
</evidence>
<dbReference type="HOGENOM" id="CLU_1956065_0_0_7"/>
<sequence length="128" mass="14994">MSLYNIIWRIVHSALYLYIAHLVPNVVPLMVKRDGLLLMSKKDKITNLLKKARKSPASVSFKELKKLVKAFGFVHDHTDGSHEQYKRHDDPYHFLNLQPREGDKKMAKIYQVRKFVQFIDDNSLEEGL</sequence>
<dbReference type="EMBL" id="CR522870">
    <property type="protein sequence ID" value="CAG35139.1"/>
    <property type="molecule type" value="Genomic_DNA"/>
</dbReference>
<accession>Q6AR85</accession>
<keyword evidence="3" id="KW-1185">Reference proteome</keyword>
<dbReference type="SUPFAM" id="SSF54786">
    <property type="entry name" value="YcfA/nrd intein domain"/>
    <property type="match status" value="1"/>
</dbReference>
<evidence type="ECO:0000313" key="3">
    <source>
        <dbReference type="Proteomes" id="UP000000602"/>
    </source>
</evidence>
<keyword evidence="1" id="KW-0472">Membrane</keyword>
<gene>
    <name evidence="2" type="ordered locus">DP0410</name>
</gene>
<reference evidence="3" key="1">
    <citation type="journal article" date="2004" name="Environ. Microbiol.">
        <title>The genome of Desulfotalea psychrophila, a sulfate-reducing bacterium from permanently cold Arctic sediments.</title>
        <authorList>
            <person name="Rabus R."/>
            <person name="Ruepp A."/>
            <person name="Frickey T."/>
            <person name="Rattei T."/>
            <person name="Fartmann B."/>
            <person name="Stark M."/>
            <person name="Bauer M."/>
            <person name="Zibat A."/>
            <person name="Lombardot T."/>
            <person name="Becker I."/>
            <person name="Amann J."/>
            <person name="Gellner K."/>
            <person name="Teeling H."/>
            <person name="Leuschner W.D."/>
            <person name="Gloeckner F.-O."/>
            <person name="Lupas A.N."/>
            <person name="Amann R."/>
            <person name="Klenk H.-P."/>
        </authorList>
    </citation>
    <scope>NUCLEOTIDE SEQUENCE [LARGE SCALE GENOMIC DNA]</scope>
    <source>
        <strain evidence="3">DSM 12343 / LSv54</strain>
    </source>
</reference>
<evidence type="ECO:0000313" key="2">
    <source>
        <dbReference type="EMBL" id="CAG35139.1"/>
    </source>
</evidence>
<name>Q6AR85_DESPS</name>
<dbReference type="AlphaFoldDB" id="Q6AR85"/>
<organism evidence="2 3">
    <name type="scientific">Desulfotalea psychrophila (strain LSv54 / DSM 12343)</name>
    <dbReference type="NCBI Taxonomy" id="177439"/>
    <lineage>
        <taxon>Bacteria</taxon>
        <taxon>Pseudomonadati</taxon>
        <taxon>Thermodesulfobacteriota</taxon>
        <taxon>Desulfobulbia</taxon>
        <taxon>Desulfobulbales</taxon>
        <taxon>Desulfocapsaceae</taxon>
        <taxon>Desulfotalea</taxon>
    </lineage>
</organism>
<evidence type="ECO:0000256" key="1">
    <source>
        <dbReference type="SAM" id="Phobius"/>
    </source>
</evidence>
<dbReference type="KEGG" id="dps:DP0410"/>
<keyword evidence="1" id="KW-1133">Transmembrane helix</keyword>
<dbReference type="Proteomes" id="UP000000602">
    <property type="component" value="Chromosome"/>
</dbReference>
<dbReference type="STRING" id="177439.DP0410"/>
<dbReference type="InterPro" id="IPR038570">
    <property type="entry name" value="HicA_sf"/>
</dbReference>
<protein>
    <recommendedName>
        <fullName evidence="4">Toxin HicA</fullName>
    </recommendedName>
</protein>